<protein>
    <submittedName>
        <fullName evidence="2">Putative periplasmic ATP /GTP-binding protein</fullName>
    </submittedName>
</protein>
<feature type="transmembrane region" description="Helical" evidence="1">
    <location>
        <begin position="6"/>
        <end position="26"/>
    </location>
</feature>
<dbReference type="InterPro" id="IPR012902">
    <property type="entry name" value="N_methyl_site"/>
</dbReference>
<proteinExistence type="predicted"/>
<accession>A0A1W1BZA5</accession>
<dbReference type="Gene3D" id="3.30.700.10">
    <property type="entry name" value="Glycoprotein, Type 4 Pilin"/>
    <property type="match status" value="1"/>
</dbReference>
<keyword evidence="1" id="KW-0812">Transmembrane</keyword>
<name>A0A1W1BZA5_9ZZZZ</name>
<dbReference type="SUPFAM" id="SSF54523">
    <property type="entry name" value="Pili subunits"/>
    <property type="match status" value="1"/>
</dbReference>
<keyword evidence="1" id="KW-0472">Membrane</keyword>
<sequence length="217" mass="24314">MKKSAFTIIELVFVIVVLGILASLAMGRMDRDLKQEASDTILSHIRLAQQLALRDNKHRSDNNPKWQTAYWRFEYEKCDGVDRYIYRVGSDSDLSGGINKIESAIDPVNGKYIWADGACDNFEDLASDESPDVFLYGRFGIEHVSHSTATGSCTTQNIGFDFLGRPHSGIKTYKTSSDSSFQKIMTRDCILTFDMSDGTNFQIKIEAETGHSFIVGQ</sequence>
<reference evidence="2" key="1">
    <citation type="submission" date="2016-10" db="EMBL/GenBank/DDBJ databases">
        <authorList>
            <person name="de Groot N.N."/>
        </authorList>
    </citation>
    <scope>NUCLEOTIDE SEQUENCE</scope>
</reference>
<dbReference type="EMBL" id="FPHE01000087">
    <property type="protein sequence ID" value="SFV58817.1"/>
    <property type="molecule type" value="Genomic_DNA"/>
</dbReference>
<evidence type="ECO:0000256" key="1">
    <source>
        <dbReference type="SAM" id="Phobius"/>
    </source>
</evidence>
<organism evidence="2">
    <name type="scientific">hydrothermal vent metagenome</name>
    <dbReference type="NCBI Taxonomy" id="652676"/>
    <lineage>
        <taxon>unclassified sequences</taxon>
        <taxon>metagenomes</taxon>
        <taxon>ecological metagenomes</taxon>
    </lineage>
</organism>
<dbReference type="NCBIfam" id="TIGR02532">
    <property type="entry name" value="IV_pilin_GFxxxE"/>
    <property type="match status" value="1"/>
</dbReference>
<evidence type="ECO:0000313" key="2">
    <source>
        <dbReference type="EMBL" id="SFV58817.1"/>
    </source>
</evidence>
<gene>
    <name evidence="2" type="ORF">MNB_SV-12-1375</name>
</gene>
<dbReference type="InterPro" id="IPR045584">
    <property type="entry name" value="Pilin-like"/>
</dbReference>
<dbReference type="AlphaFoldDB" id="A0A1W1BZA5"/>
<keyword evidence="1" id="KW-1133">Transmembrane helix</keyword>